<evidence type="ECO:0000256" key="4">
    <source>
        <dbReference type="ARBA" id="ARBA00022989"/>
    </source>
</evidence>
<dbReference type="EMBL" id="JNSL01000183">
    <property type="protein sequence ID" value="KGA13534.1"/>
    <property type="molecule type" value="Genomic_DNA"/>
</dbReference>
<dbReference type="InterPro" id="IPR007156">
    <property type="entry name" value="MamQ_LemA"/>
</dbReference>
<organism evidence="6">
    <name type="scientific">freshwater metagenome</name>
    <dbReference type="NCBI Taxonomy" id="449393"/>
    <lineage>
        <taxon>unclassified sequences</taxon>
        <taxon>metagenomes</taxon>
        <taxon>ecological metagenomes</taxon>
    </lineage>
</organism>
<evidence type="ECO:0000256" key="5">
    <source>
        <dbReference type="ARBA" id="ARBA00023136"/>
    </source>
</evidence>
<dbReference type="Pfam" id="PF04011">
    <property type="entry name" value="LemA"/>
    <property type="match status" value="1"/>
</dbReference>
<comment type="caution">
    <text evidence="6">The sequence shown here is derived from an EMBL/GenBank/DDBJ whole genome shotgun (WGS) entry which is preliminary data.</text>
</comment>
<proteinExistence type="inferred from homology"/>
<dbReference type="AlphaFoldDB" id="A0A094PV16"/>
<dbReference type="SUPFAM" id="SSF140478">
    <property type="entry name" value="LemA-like"/>
    <property type="match status" value="1"/>
</dbReference>
<protein>
    <recommendedName>
        <fullName evidence="7">LemA family protein</fullName>
    </recommendedName>
</protein>
<evidence type="ECO:0000256" key="2">
    <source>
        <dbReference type="ARBA" id="ARBA00008854"/>
    </source>
</evidence>
<dbReference type="PANTHER" id="PTHR34478">
    <property type="entry name" value="PROTEIN LEMA"/>
    <property type="match status" value="1"/>
</dbReference>
<keyword evidence="5" id="KW-0472">Membrane</keyword>
<evidence type="ECO:0000313" key="6">
    <source>
        <dbReference type="EMBL" id="KGA13534.1"/>
    </source>
</evidence>
<reference evidence="6" key="1">
    <citation type="submission" date="2014-06" db="EMBL/GenBank/DDBJ databases">
        <title>Key roles for freshwater Actinobacteria revealed by deep metagenomic sequencing.</title>
        <authorList>
            <person name="Ghai R."/>
            <person name="Mizuno C.M."/>
            <person name="Picazo A."/>
            <person name="Camacho A."/>
            <person name="Rodriguez-Valera F."/>
        </authorList>
    </citation>
    <scope>NUCLEOTIDE SEQUENCE</scope>
</reference>
<comment type="subcellular location">
    <subcellularLocation>
        <location evidence="1">Membrane</location>
        <topology evidence="1">Single-pass membrane protein</topology>
    </subcellularLocation>
</comment>
<comment type="similarity">
    <text evidence="2">Belongs to the LemA family.</text>
</comment>
<dbReference type="PANTHER" id="PTHR34478:SF2">
    <property type="entry name" value="MEMBRANE PROTEIN"/>
    <property type="match status" value="1"/>
</dbReference>
<name>A0A094PV16_9ZZZZ</name>
<evidence type="ECO:0008006" key="7">
    <source>
        <dbReference type="Google" id="ProtNLM"/>
    </source>
</evidence>
<dbReference type="Gene3D" id="1.20.1440.20">
    <property type="entry name" value="LemA-like domain"/>
    <property type="match status" value="1"/>
</dbReference>
<sequence>MEGLLPVLVIVGVLALVGISAFNGLVNGRNRVDEALGQIQVQLKRRYDLIPNLVDAVKGQMGFEKGVLEGVTKARAAAVNAGTSGDTAAQAKAENMLTSSLRTLFANVEAYPTLKSNENVIQLQEQLTSTENQIGFSRQHYNATVLSYNNAVQTFPGLLFAGAFGFAKRDFFDAPDSEEAVPKVNLS</sequence>
<evidence type="ECO:0000256" key="1">
    <source>
        <dbReference type="ARBA" id="ARBA00004167"/>
    </source>
</evidence>
<dbReference type="InterPro" id="IPR023353">
    <property type="entry name" value="LemA-like_dom_sf"/>
</dbReference>
<keyword evidence="3" id="KW-0812">Transmembrane</keyword>
<accession>A0A094PV16</accession>
<keyword evidence="4" id="KW-1133">Transmembrane helix</keyword>
<dbReference type="GO" id="GO:0016020">
    <property type="term" value="C:membrane"/>
    <property type="evidence" value="ECO:0007669"/>
    <property type="project" value="UniProtKB-SubCell"/>
</dbReference>
<evidence type="ECO:0000256" key="3">
    <source>
        <dbReference type="ARBA" id="ARBA00022692"/>
    </source>
</evidence>
<gene>
    <name evidence="6" type="ORF">GM51_19535</name>
</gene>